<evidence type="ECO:0000256" key="10">
    <source>
        <dbReference type="ARBA" id="ARBA00022833"/>
    </source>
</evidence>
<keyword evidence="9" id="KW-0378">Hydrolase</keyword>
<dbReference type="Proteomes" id="UP000243205">
    <property type="component" value="Unassembled WGS sequence"/>
</dbReference>
<dbReference type="InterPro" id="IPR035414">
    <property type="entry name" value="Peptidase_M1_pepN_Ig-like"/>
</dbReference>
<organism evidence="16 17">
    <name type="scientific">Desulfuromonas thiophila</name>
    <dbReference type="NCBI Taxonomy" id="57664"/>
    <lineage>
        <taxon>Bacteria</taxon>
        <taxon>Pseudomonadati</taxon>
        <taxon>Thermodesulfobacteriota</taxon>
        <taxon>Desulfuromonadia</taxon>
        <taxon>Desulfuromonadales</taxon>
        <taxon>Desulfuromonadaceae</taxon>
        <taxon>Desulfuromonas</taxon>
    </lineage>
</organism>
<dbReference type="InterPro" id="IPR012779">
    <property type="entry name" value="Peptidase_M1_pepN"/>
</dbReference>
<evidence type="ECO:0000256" key="2">
    <source>
        <dbReference type="ARBA" id="ARBA00001947"/>
    </source>
</evidence>
<dbReference type="EMBL" id="FNAQ01000001">
    <property type="protein sequence ID" value="SDD78982.1"/>
    <property type="molecule type" value="Genomic_DNA"/>
</dbReference>
<dbReference type="NCBIfam" id="TIGR02414">
    <property type="entry name" value="pepN_proteo"/>
    <property type="match status" value="1"/>
</dbReference>
<dbReference type="Pfam" id="PF17432">
    <property type="entry name" value="DUF3458_C"/>
    <property type="match status" value="1"/>
</dbReference>
<feature type="domain" description="Peptidase M1 alanyl aminopeptidase C-terminal" evidence="14">
    <location>
        <begin position="570"/>
        <end position="893"/>
    </location>
</feature>
<dbReference type="EC" id="3.4.11.2" evidence="4"/>
<dbReference type="InterPro" id="IPR045357">
    <property type="entry name" value="Aminopeptidase_N-like_N"/>
</dbReference>
<keyword evidence="6 16" id="KW-0031">Aminopeptidase</keyword>
<evidence type="ECO:0000256" key="6">
    <source>
        <dbReference type="ARBA" id="ARBA00022438"/>
    </source>
</evidence>
<dbReference type="InterPro" id="IPR042097">
    <property type="entry name" value="Aminopeptidase_N-like_N_sf"/>
</dbReference>
<dbReference type="InterPro" id="IPR027268">
    <property type="entry name" value="Peptidase_M4/M1_CTD_sf"/>
</dbReference>
<accession>A0A1G6XLR2</accession>
<comment type="similarity">
    <text evidence="3">Belongs to the peptidase M1 family.</text>
</comment>
<dbReference type="PANTHER" id="PTHR46322">
    <property type="entry name" value="PUROMYCIN-SENSITIVE AMINOPEPTIDASE"/>
    <property type="match status" value="1"/>
</dbReference>
<evidence type="ECO:0000313" key="17">
    <source>
        <dbReference type="Proteomes" id="UP000243205"/>
    </source>
</evidence>
<dbReference type="GO" id="GO:0006508">
    <property type="term" value="P:proteolysis"/>
    <property type="evidence" value="ECO:0007669"/>
    <property type="project" value="UniProtKB-KW"/>
</dbReference>
<dbReference type="SUPFAM" id="SSF63737">
    <property type="entry name" value="Leukotriene A4 hydrolase N-terminal domain"/>
    <property type="match status" value="1"/>
</dbReference>
<dbReference type="FunFam" id="2.60.40.1840:FF:000001">
    <property type="entry name" value="Aminopeptidase N"/>
    <property type="match status" value="1"/>
</dbReference>
<comment type="catalytic activity">
    <reaction evidence="1">
        <text>Release of an N-terminal amino acid, Xaa-|-Yaa- from a peptide, amide or arylamide. Xaa is preferably Ala, but may be most amino acids including Pro (slow action). When a terminal hydrophobic residue is followed by a prolyl residue, the two may be released as an intact Xaa-Pro dipeptide.</text>
        <dbReference type="EC" id="3.4.11.2"/>
    </reaction>
</comment>
<dbReference type="Gene3D" id="2.60.40.1730">
    <property type="entry name" value="tricorn interacting facor f3 domain"/>
    <property type="match status" value="1"/>
</dbReference>
<evidence type="ECO:0000256" key="11">
    <source>
        <dbReference type="ARBA" id="ARBA00023049"/>
    </source>
</evidence>
<evidence type="ECO:0000256" key="8">
    <source>
        <dbReference type="ARBA" id="ARBA00022723"/>
    </source>
</evidence>
<sequence>MTEVAGSSTAARQQAEPVVVRRLDYRPPDWLVDEVELCFWLDPRATRVQGRLRLRRADAGGTAPLRLHGGDQPLVRLCCDGAELASHAWQRDSDGLTLFGLPAACTLEIETELDPQANRALEGLYLSAGIFCTQCEAEGFRRILFFPDRPDVLARYTTTLIADERLPVLLANGNLVASGPLADGRHFARWHDPFPKPSYLFALVAGELVCRERPYRTLSGRSVQLQIYVEPRNAALCDHALASLERAMRWDEQRFGLEYDLERYMVVAVDDFNMGAMENKGLNVFNSKYVLACPATATDDDYLDIEGVIAHEYFHNWTGNRITCRDWFQLSLKEGLTVFRDQEFSADMHSAAIKRIEEVRLLQTQQFAEDAGPTAHPVRPDSYVEINNFYTMTVYHKGAELVRLLQTLLGWEDFVRGMRLYVERHDGQAVTTDDFVAAVLDANPQAGIDRELFSRWYSQAGTPLLRLSWQQDAAAGQWRLHCRQSCPPTPGQEHKQPVLIPLRLALLDASGRPCGLRLAGETEAGAPERVLRLTAAEQEFTFVDLPGEVTPSLLRGFSAPVRLEAPLTREQQAFLMAHDSDAFNRWQAAQALLLQALLAGLKAPEGGAGELADSLLLEAFHHSLTDQTADPALLALALTLPTEGYIADQLPGAVDPARVHQVREKLRGQLATRLNDALLICYRQQQDAGPYVFSGPALARRRLKNLCLTYLARSPAEEARDLLWQQARHSDNMTDTAAAMALLAETPDVAVDELLQTFYQRWRHQPLVIDKWLAWQARSQRPDCLARLCRLLEDPAFSLTNPNRVRALIGTFCQANPYHFHAADGSGYRFLEQQLCAIDGFNPQVAARLVLPLLRWPRFEPGRRVLMLAVLQRLAARQPLSRDLYEMVQRALAQEAVD</sequence>
<dbReference type="SUPFAM" id="SSF55486">
    <property type="entry name" value="Metalloproteases ('zincins'), catalytic domain"/>
    <property type="match status" value="1"/>
</dbReference>
<keyword evidence="7" id="KW-0645">Protease</keyword>
<feature type="domain" description="Peptidase M1 alanyl aminopeptidase Ig-like fold" evidence="13">
    <location>
        <begin position="461"/>
        <end position="565"/>
    </location>
</feature>
<name>A0A1G6XLR2_9BACT</name>
<dbReference type="InterPro" id="IPR038438">
    <property type="entry name" value="PepN_Ig-like_sf"/>
</dbReference>
<comment type="cofactor">
    <cofactor evidence="2">
        <name>Zn(2+)</name>
        <dbReference type="ChEBI" id="CHEBI:29105"/>
    </cofactor>
</comment>
<dbReference type="CDD" id="cd09600">
    <property type="entry name" value="M1_APN"/>
    <property type="match status" value="1"/>
</dbReference>
<evidence type="ECO:0000259" key="14">
    <source>
        <dbReference type="Pfam" id="PF17432"/>
    </source>
</evidence>
<feature type="domain" description="Peptidase M1 membrane alanine aminopeptidase" evidence="12">
    <location>
        <begin position="240"/>
        <end position="443"/>
    </location>
</feature>
<feature type="domain" description="Aminopeptidase N-like N-terminal" evidence="15">
    <location>
        <begin position="118"/>
        <end position="200"/>
    </location>
</feature>
<dbReference type="GO" id="GO:0008237">
    <property type="term" value="F:metallopeptidase activity"/>
    <property type="evidence" value="ECO:0007669"/>
    <property type="project" value="UniProtKB-KW"/>
</dbReference>
<dbReference type="AlphaFoldDB" id="A0A1G6XLR2"/>
<dbReference type="GO" id="GO:0008270">
    <property type="term" value="F:zinc ion binding"/>
    <property type="evidence" value="ECO:0007669"/>
    <property type="project" value="InterPro"/>
</dbReference>
<dbReference type="STRING" id="57664.SAMN05661003_101314"/>
<dbReference type="RefSeq" id="WP_092075550.1">
    <property type="nucleotide sequence ID" value="NZ_FNAQ01000001.1"/>
</dbReference>
<dbReference type="OrthoDB" id="9816201at2"/>
<evidence type="ECO:0000256" key="4">
    <source>
        <dbReference type="ARBA" id="ARBA00012564"/>
    </source>
</evidence>
<keyword evidence="17" id="KW-1185">Reference proteome</keyword>
<dbReference type="Gene3D" id="1.25.50.10">
    <property type="entry name" value="Peptidase M1, alanyl aminopeptidase, C-terminal domain"/>
    <property type="match status" value="1"/>
</dbReference>
<evidence type="ECO:0000256" key="5">
    <source>
        <dbReference type="ARBA" id="ARBA00015611"/>
    </source>
</evidence>
<evidence type="ECO:0000256" key="9">
    <source>
        <dbReference type="ARBA" id="ARBA00022801"/>
    </source>
</evidence>
<gene>
    <name evidence="16" type="ORF">SAMN05661003_101314</name>
</gene>
<evidence type="ECO:0000313" key="16">
    <source>
        <dbReference type="EMBL" id="SDD78982.1"/>
    </source>
</evidence>
<dbReference type="InterPro" id="IPR024601">
    <property type="entry name" value="Peptidase_M1_pepN_C"/>
</dbReference>
<dbReference type="Pfam" id="PF01433">
    <property type="entry name" value="Peptidase_M1"/>
    <property type="match status" value="1"/>
</dbReference>
<dbReference type="GO" id="GO:0016285">
    <property type="term" value="F:alanyl aminopeptidase activity"/>
    <property type="evidence" value="ECO:0007669"/>
    <property type="project" value="UniProtKB-EC"/>
</dbReference>
<evidence type="ECO:0000256" key="1">
    <source>
        <dbReference type="ARBA" id="ARBA00000098"/>
    </source>
</evidence>
<dbReference type="PANTHER" id="PTHR46322:SF1">
    <property type="entry name" value="PUROMYCIN-SENSITIVE AMINOPEPTIDASE"/>
    <property type="match status" value="1"/>
</dbReference>
<evidence type="ECO:0000259" key="13">
    <source>
        <dbReference type="Pfam" id="PF11940"/>
    </source>
</evidence>
<dbReference type="PRINTS" id="PR00756">
    <property type="entry name" value="ALADIPTASE"/>
</dbReference>
<proteinExistence type="inferred from homology"/>
<dbReference type="FunFam" id="3.30.2010.30:FF:000002">
    <property type="entry name" value="Putative aminopeptidase N"/>
    <property type="match status" value="1"/>
</dbReference>
<evidence type="ECO:0000259" key="12">
    <source>
        <dbReference type="Pfam" id="PF01433"/>
    </source>
</evidence>
<evidence type="ECO:0000256" key="7">
    <source>
        <dbReference type="ARBA" id="ARBA00022670"/>
    </source>
</evidence>
<dbReference type="Gene3D" id="1.10.390.10">
    <property type="entry name" value="Neutral Protease Domain 2"/>
    <property type="match status" value="1"/>
</dbReference>
<evidence type="ECO:0000259" key="15">
    <source>
        <dbReference type="Pfam" id="PF17900"/>
    </source>
</evidence>
<reference evidence="17" key="1">
    <citation type="submission" date="2016-10" db="EMBL/GenBank/DDBJ databases">
        <authorList>
            <person name="Varghese N."/>
            <person name="Submissions S."/>
        </authorList>
    </citation>
    <scope>NUCLEOTIDE SEQUENCE [LARGE SCALE GENOMIC DNA]</scope>
    <source>
        <strain evidence="17">DSM 8987</strain>
    </source>
</reference>
<keyword evidence="11" id="KW-0482">Metalloprotease</keyword>
<dbReference type="InterPro" id="IPR014782">
    <property type="entry name" value="Peptidase_M1_dom"/>
</dbReference>
<dbReference type="InterPro" id="IPR001930">
    <property type="entry name" value="Peptidase_M1"/>
</dbReference>
<dbReference type="Pfam" id="PF11940">
    <property type="entry name" value="DUF3458"/>
    <property type="match status" value="1"/>
</dbReference>
<dbReference type="Gene3D" id="2.60.40.1840">
    <property type="match status" value="1"/>
</dbReference>
<dbReference type="Gene3D" id="3.30.2010.30">
    <property type="match status" value="1"/>
</dbReference>
<evidence type="ECO:0000256" key="3">
    <source>
        <dbReference type="ARBA" id="ARBA00010136"/>
    </source>
</evidence>
<dbReference type="InterPro" id="IPR037144">
    <property type="entry name" value="Peptidase_M1_pepN_C_sf"/>
</dbReference>
<keyword evidence="10" id="KW-0862">Zinc</keyword>
<keyword evidence="8" id="KW-0479">Metal-binding</keyword>
<protein>
    <recommendedName>
        <fullName evidence="5">Aminopeptidase N</fullName>
        <ecNumber evidence="4">3.4.11.2</ecNumber>
    </recommendedName>
</protein>
<dbReference type="Pfam" id="PF17900">
    <property type="entry name" value="Peptidase_M1_N"/>
    <property type="match status" value="1"/>
</dbReference>